<dbReference type="AlphaFoldDB" id="A6HYW6"/>
<evidence type="ECO:0000313" key="2">
    <source>
        <dbReference type="Proteomes" id="UP000234681"/>
    </source>
</evidence>
<evidence type="ECO:0000313" key="1">
    <source>
        <dbReference type="EMBL" id="EDM12397.1"/>
    </source>
</evidence>
<protein>
    <submittedName>
        <fullName evidence="1">RCG48221</fullName>
    </submittedName>
</protein>
<gene>
    <name evidence="1" type="ORF">rCG_48221</name>
</gene>
<proteinExistence type="predicted"/>
<dbReference type="Proteomes" id="UP000234681">
    <property type="component" value="Chromosome 1"/>
</dbReference>
<dbReference type="EMBL" id="CH473953">
    <property type="protein sequence ID" value="EDM12397.1"/>
    <property type="molecule type" value="Genomic_DNA"/>
</dbReference>
<accession>A6HYW6</accession>
<sequence>MSAPLFGNINPGETLPE</sequence>
<feature type="non-terminal residue" evidence="1">
    <location>
        <position position="17"/>
    </location>
</feature>
<reference evidence="2" key="1">
    <citation type="submission" date="2005-09" db="EMBL/GenBank/DDBJ databases">
        <authorList>
            <person name="Mural R.J."/>
            <person name="Li P.W."/>
            <person name="Adams M.D."/>
            <person name="Amanatides P.G."/>
            <person name="Baden-Tillson H."/>
            <person name="Barnstead M."/>
            <person name="Chin S.H."/>
            <person name="Dew I."/>
            <person name="Evans C.A."/>
            <person name="Ferriera S."/>
            <person name="Flanigan M."/>
            <person name="Fosler C."/>
            <person name="Glodek A."/>
            <person name="Gu Z."/>
            <person name="Holt R.A."/>
            <person name="Jennings D."/>
            <person name="Kraft C.L."/>
            <person name="Lu F."/>
            <person name="Nguyen T."/>
            <person name="Nusskern D.R."/>
            <person name="Pfannkoch C.M."/>
            <person name="Sitter C."/>
            <person name="Sutton G.G."/>
            <person name="Venter J.C."/>
            <person name="Wang Z."/>
            <person name="Woodage T."/>
            <person name="Zheng X.H."/>
            <person name="Zhong F."/>
        </authorList>
    </citation>
    <scope>NUCLEOTIDE SEQUENCE [LARGE SCALE GENOMIC DNA]</scope>
    <source>
        <strain>BN</strain>
        <strain evidence="2">Sprague-Dawley</strain>
    </source>
</reference>
<name>A6HYW6_RAT</name>
<organism evidence="1 2">
    <name type="scientific">Rattus norvegicus</name>
    <name type="common">Rat</name>
    <dbReference type="NCBI Taxonomy" id="10116"/>
    <lineage>
        <taxon>Eukaryota</taxon>
        <taxon>Metazoa</taxon>
        <taxon>Chordata</taxon>
        <taxon>Craniata</taxon>
        <taxon>Vertebrata</taxon>
        <taxon>Euteleostomi</taxon>
        <taxon>Mammalia</taxon>
        <taxon>Eutheria</taxon>
        <taxon>Euarchontoglires</taxon>
        <taxon>Glires</taxon>
        <taxon>Rodentia</taxon>
        <taxon>Myomorpha</taxon>
        <taxon>Muroidea</taxon>
        <taxon>Muridae</taxon>
        <taxon>Murinae</taxon>
        <taxon>Rattus</taxon>
    </lineage>
</organism>